<proteinExistence type="predicted"/>
<organism evidence="2 3">
    <name type="scientific">Niallia nealsonii</name>
    <dbReference type="NCBI Taxonomy" id="115979"/>
    <lineage>
        <taxon>Bacteria</taxon>
        <taxon>Bacillati</taxon>
        <taxon>Bacillota</taxon>
        <taxon>Bacilli</taxon>
        <taxon>Bacillales</taxon>
        <taxon>Bacillaceae</taxon>
        <taxon>Niallia</taxon>
    </lineage>
</organism>
<gene>
    <name evidence="2" type="ORF">CWS01_09645</name>
</gene>
<dbReference type="Pfam" id="PF00563">
    <property type="entry name" value="EAL"/>
    <property type="match status" value="1"/>
</dbReference>
<dbReference type="SMART" id="SM00052">
    <property type="entry name" value="EAL"/>
    <property type="match status" value="1"/>
</dbReference>
<dbReference type="RefSeq" id="WP_101176986.1">
    <property type="nucleotide sequence ID" value="NZ_PISE01000018.1"/>
</dbReference>
<reference evidence="2 3" key="1">
    <citation type="journal article" date="2003" name="Int. J. Syst. Evol. Microbiol.">
        <title>Bacillus nealsonii sp. nov., isolated from a spacecraft-assembly facility, whose spores are gamma-radiation resistant.</title>
        <authorList>
            <person name="Venkateswaran K."/>
            <person name="Kempf M."/>
            <person name="Chen F."/>
            <person name="Satomi M."/>
            <person name="Nicholson W."/>
            <person name="Kern R."/>
        </authorList>
    </citation>
    <scope>NUCLEOTIDE SEQUENCE [LARGE SCALE GENOMIC DNA]</scope>
    <source>
        <strain evidence="2 3">FO-92</strain>
    </source>
</reference>
<dbReference type="AlphaFoldDB" id="A0A2N0Z2Y0"/>
<accession>A0A2N0Z2Y0</accession>
<evidence type="ECO:0000259" key="1">
    <source>
        <dbReference type="PROSITE" id="PS50883"/>
    </source>
</evidence>
<evidence type="ECO:0000313" key="2">
    <source>
        <dbReference type="EMBL" id="PKG23873.1"/>
    </source>
</evidence>
<dbReference type="Gene3D" id="3.20.20.450">
    <property type="entry name" value="EAL domain"/>
    <property type="match status" value="1"/>
</dbReference>
<dbReference type="InterPro" id="IPR001633">
    <property type="entry name" value="EAL_dom"/>
</dbReference>
<sequence length="349" mass="40566">MKCDSCQPKQKGYTVIFSNVEDMEKIQYYFIKFAETEYKMINTSTIWLIEPHFFSLMDYVCKHLKIEQVYAVESDPLNPFEKIEEKQPLTFFNESRKSSWIDDVIEENRLITYFQPIIGVHNNEPVIIGHELLSRGMEKSGEIIPPYKLFEAARIHNRLFSLDRACRMQAVRQAASVDDVLVFINFIPTAIYVPEHCLASTFQLINELEIQPHQIVFEVVETDEVKDIHQLKRILDYYRSHGFLYALDDVGSGYNDIDKLMALKPDIVKLAIEYTNGVSSNVEKQKMAKLVLKSCRQIGAKALAEGVEKEEDYVFLKKMGYDLFQGYFFSKPLPTPLQQEKLTSMLRTH</sequence>
<dbReference type="InterPro" id="IPR035919">
    <property type="entry name" value="EAL_sf"/>
</dbReference>
<dbReference type="InterPro" id="IPR050706">
    <property type="entry name" value="Cyclic-di-GMP_PDE-like"/>
</dbReference>
<keyword evidence="3" id="KW-1185">Reference proteome</keyword>
<dbReference type="GO" id="GO:0071111">
    <property type="term" value="F:cyclic-guanylate-specific phosphodiesterase activity"/>
    <property type="evidence" value="ECO:0007669"/>
    <property type="project" value="InterPro"/>
</dbReference>
<dbReference type="EMBL" id="PISE01000018">
    <property type="protein sequence ID" value="PKG23873.1"/>
    <property type="molecule type" value="Genomic_DNA"/>
</dbReference>
<comment type="caution">
    <text evidence="2">The sequence shown here is derived from an EMBL/GenBank/DDBJ whole genome shotgun (WGS) entry which is preliminary data.</text>
</comment>
<feature type="domain" description="EAL" evidence="1">
    <location>
        <begin position="94"/>
        <end position="346"/>
    </location>
</feature>
<dbReference type="Proteomes" id="UP000233375">
    <property type="component" value="Unassembled WGS sequence"/>
</dbReference>
<dbReference type="SUPFAM" id="SSF141868">
    <property type="entry name" value="EAL domain-like"/>
    <property type="match status" value="1"/>
</dbReference>
<evidence type="ECO:0000313" key="3">
    <source>
        <dbReference type="Proteomes" id="UP000233375"/>
    </source>
</evidence>
<dbReference type="PROSITE" id="PS50883">
    <property type="entry name" value="EAL"/>
    <property type="match status" value="1"/>
</dbReference>
<dbReference type="PANTHER" id="PTHR33121">
    <property type="entry name" value="CYCLIC DI-GMP PHOSPHODIESTERASE PDEF"/>
    <property type="match status" value="1"/>
</dbReference>
<dbReference type="CDD" id="cd01948">
    <property type="entry name" value="EAL"/>
    <property type="match status" value="1"/>
</dbReference>
<name>A0A2N0Z2Y0_9BACI</name>
<protein>
    <submittedName>
        <fullName evidence="2">EAL domain-containing protein</fullName>
    </submittedName>
</protein>
<dbReference type="PANTHER" id="PTHR33121:SF70">
    <property type="entry name" value="SIGNALING PROTEIN YKOW"/>
    <property type="match status" value="1"/>
</dbReference>
<dbReference type="OrthoDB" id="581425at2"/>